<comment type="pathway">
    <text evidence="2">Amino-acid biosynthesis; L-isoleucine biosynthesis; L-isoleucine from 2-oxobutanoate: step 4/4.</text>
</comment>
<dbReference type="InterPro" id="IPR050571">
    <property type="entry name" value="Class-IV_PLP-Dep_Aminotrnsfr"/>
</dbReference>
<keyword evidence="14" id="KW-1185">Reference proteome</keyword>
<evidence type="ECO:0000256" key="1">
    <source>
        <dbReference type="ARBA" id="ARBA00001933"/>
    </source>
</evidence>
<comment type="similarity">
    <text evidence="5 11">Belongs to the class-IV pyridoxal-phosphate-dependent aminotransferase family.</text>
</comment>
<protein>
    <recommendedName>
        <fullName evidence="6">branched-chain-amino-acid transaminase</fullName>
        <ecNumber evidence="6">2.6.1.42</ecNumber>
    </recommendedName>
</protein>
<dbReference type="InterPro" id="IPR043132">
    <property type="entry name" value="BCAT-like_C"/>
</dbReference>
<evidence type="ECO:0000256" key="3">
    <source>
        <dbReference type="ARBA" id="ARBA00004931"/>
    </source>
</evidence>
<comment type="pathway">
    <text evidence="4">Amino-acid biosynthesis; L-leucine biosynthesis; L-leucine from 3-methyl-2-oxobutanoate: step 4/4.</text>
</comment>
<evidence type="ECO:0000256" key="9">
    <source>
        <dbReference type="ARBA" id="ARBA00048798"/>
    </source>
</evidence>
<comment type="catalytic activity">
    <reaction evidence="10">
        <text>L-leucine + 2-oxoglutarate = 4-methyl-2-oxopentanoate + L-glutamate</text>
        <dbReference type="Rhea" id="RHEA:18321"/>
        <dbReference type="ChEBI" id="CHEBI:16810"/>
        <dbReference type="ChEBI" id="CHEBI:17865"/>
        <dbReference type="ChEBI" id="CHEBI:29985"/>
        <dbReference type="ChEBI" id="CHEBI:57427"/>
        <dbReference type="EC" id="2.6.1.42"/>
    </reaction>
</comment>
<evidence type="ECO:0000256" key="2">
    <source>
        <dbReference type="ARBA" id="ARBA00004824"/>
    </source>
</evidence>
<dbReference type="InterPro" id="IPR043131">
    <property type="entry name" value="BCAT-like_N"/>
</dbReference>
<evidence type="ECO:0000256" key="11">
    <source>
        <dbReference type="RuleBase" id="RU004106"/>
    </source>
</evidence>
<dbReference type="InterPro" id="IPR018300">
    <property type="entry name" value="Aminotrans_IV_CS"/>
</dbReference>
<dbReference type="RefSeq" id="WP_248355246.1">
    <property type="nucleotide sequence ID" value="NZ_AP025591.1"/>
</dbReference>
<dbReference type="GO" id="GO:0008483">
    <property type="term" value="F:transaminase activity"/>
    <property type="evidence" value="ECO:0007669"/>
    <property type="project" value="UniProtKB-KW"/>
</dbReference>
<evidence type="ECO:0000256" key="4">
    <source>
        <dbReference type="ARBA" id="ARBA00005072"/>
    </source>
</evidence>
<dbReference type="InterPro" id="IPR001544">
    <property type="entry name" value="Aminotrans_IV"/>
</dbReference>
<reference evidence="14" key="1">
    <citation type="journal article" date="2022" name="Int. J. Syst. Evol. Microbiol.">
        <title>Anaeromyxobacter oryzae sp. nov., Anaeromyxobacter diazotrophicus sp. nov. and Anaeromyxobacter paludicola sp. nov., isolated from paddy soils.</title>
        <authorList>
            <person name="Itoh H."/>
            <person name="Xu Z."/>
            <person name="Mise K."/>
            <person name="Masuda Y."/>
            <person name="Ushijima N."/>
            <person name="Hayakawa C."/>
            <person name="Shiratori Y."/>
            <person name="Senoo K."/>
        </authorList>
    </citation>
    <scope>NUCLEOTIDE SEQUENCE [LARGE SCALE GENOMIC DNA]</scope>
    <source>
        <strain evidence="14">Red232</strain>
    </source>
</reference>
<dbReference type="Proteomes" id="UP001162891">
    <property type="component" value="Chromosome"/>
</dbReference>
<keyword evidence="13" id="KW-0808">Transferase</keyword>
<accession>A0ABN6N1V5</accession>
<dbReference type="SUPFAM" id="SSF56752">
    <property type="entry name" value="D-aminoacid aminotransferase-like PLP-dependent enzymes"/>
    <property type="match status" value="1"/>
</dbReference>
<sequence length="309" mass="32579">MATLVNVDGAIVPPAEARVSVFDRGFLYGDSVYEVIRTYGGAPFELDHHLARLAHSAERIGLALPWDADRTARELGRTLDAARAAGGDPPSDPGAAPWNVGEWYARVVMTRGAGEIGLDPALAVDPTAVVIVQPLQGPPARAYADGVKVVVVGVRHEAPAVVDPSAKTGAHLNHVLAVREARARGAHEALLLDDRGFVTEGSSSNVFAVLGGRLRTPPLAAGILEGVTRGVVLRIARAEGVAVDETSVRPEDLERAEEVFITSTMREIVPVTRLGERAVGAGRPGPVTERLHRAFRRLAGGAVGVGVRR</sequence>
<evidence type="ECO:0000256" key="5">
    <source>
        <dbReference type="ARBA" id="ARBA00009320"/>
    </source>
</evidence>
<comment type="pathway">
    <text evidence="3">Amino-acid biosynthesis; L-valine biosynthesis; L-valine from pyruvate: step 4/4.</text>
</comment>
<keyword evidence="13" id="KW-0032">Aminotransferase</keyword>
<evidence type="ECO:0000313" key="14">
    <source>
        <dbReference type="Proteomes" id="UP001162891"/>
    </source>
</evidence>
<dbReference type="EC" id="2.6.1.42" evidence="6"/>
<dbReference type="EMBL" id="AP025591">
    <property type="protein sequence ID" value="BDG06003.1"/>
    <property type="molecule type" value="Genomic_DNA"/>
</dbReference>
<organism evidence="13 14">
    <name type="scientific">Anaeromyxobacter oryzae</name>
    <dbReference type="NCBI Taxonomy" id="2918170"/>
    <lineage>
        <taxon>Bacteria</taxon>
        <taxon>Pseudomonadati</taxon>
        <taxon>Myxococcota</taxon>
        <taxon>Myxococcia</taxon>
        <taxon>Myxococcales</taxon>
        <taxon>Cystobacterineae</taxon>
        <taxon>Anaeromyxobacteraceae</taxon>
        <taxon>Anaeromyxobacter</taxon>
    </lineage>
</organism>
<proteinExistence type="inferred from homology"/>
<comment type="catalytic activity">
    <reaction evidence="8">
        <text>L-valine + 2-oxoglutarate = 3-methyl-2-oxobutanoate + L-glutamate</text>
        <dbReference type="Rhea" id="RHEA:24813"/>
        <dbReference type="ChEBI" id="CHEBI:11851"/>
        <dbReference type="ChEBI" id="CHEBI:16810"/>
        <dbReference type="ChEBI" id="CHEBI:29985"/>
        <dbReference type="ChEBI" id="CHEBI:57762"/>
        <dbReference type="EC" id="2.6.1.42"/>
    </reaction>
</comment>
<evidence type="ECO:0000256" key="10">
    <source>
        <dbReference type="ARBA" id="ARBA00049229"/>
    </source>
</evidence>
<dbReference type="Pfam" id="PF01063">
    <property type="entry name" value="Aminotran_4"/>
    <property type="match status" value="1"/>
</dbReference>
<evidence type="ECO:0000256" key="12">
    <source>
        <dbReference type="RuleBase" id="RU004516"/>
    </source>
</evidence>
<evidence type="ECO:0000256" key="8">
    <source>
        <dbReference type="ARBA" id="ARBA00048212"/>
    </source>
</evidence>
<dbReference type="PANTHER" id="PTHR42743">
    <property type="entry name" value="AMINO-ACID AMINOTRANSFERASE"/>
    <property type="match status" value="1"/>
</dbReference>
<comment type="cofactor">
    <cofactor evidence="1 12">
        <name>pyridoxal 5'-phosphate</name>
        <dbReference type="ChEBI" id="CHEBI:597326"/>
    </cofactor>
</comment>
<evidence type="ECO:0000313" key="13">
    <source>
        <dbReference type="EMBL" id="BDG06003.1"/>
    </source>
</evidence>
<dbReference type="Gene3D" id="3.30.470.10">
    <property type="match status" value="1"/>
</dbReference>
<comment type="catalytic activity">
    <reaction evidence="9">
        <text>L-isoleucine + 2-oxoglutarate = (S)-3-methyl-2-oxopentanoate + L-glutamate</text>
        <dbReference type="Rhea" id="RHEA:24801"/>
        <dbReference type="ChEBI" id="CHEBI:16810"/>
        <dbReference type="ChEBI" id="CHEBI:29985"/>
        <dbReference type="ChEBI" id="CHEBI:35146"/>
        <dbReference type="ChEBI" id="CHEBI:58045"/>
        <dbReference type="EC" id="2.6.1.42"/>
    </reaction>
</comment>
<dbReference type="PANTHER" id="PTHR42743:SF11">
    <property type="entry name" value="AMINODEOXYCHORISMATE LYASE"/>
    <property type="match status" value="1"/>
</dbReference>
<evidence type="ECO:0000256" key="6">
    <source>
        <dbReference type="ARBA" id="ARBA00013053"/>
    </source>
</evidence>
<dbReference type="InterPro" id="IPR036038">
    <property type="entry name" value="Aminotransferase-like"/>
</dbReference>
<gene>
    <name evidence="13" type="ORF">AMOR_49990</name>
</gene>
<name>A0ABN6N1V5_9BACT</name>
<dbReference type="Gene3D" id="3.20.10.10">
    <property type="entry name" value="D-amino Acid Aminotransferase, subunit A, domain 2"/>
    <property type="match status" value="1"/>
</dbReference>
<keyword evidence="7 12" id="KW-0663">Pyridoxal phosphate</keyword>
<evidence type="ECO:0000256" key="7">
    <source>
        <dbReference type="ARBA" id="ARBA00022898"/>
    </source>
</evidence>
<dbReference type="PROSITE" id="PS00770">
    <property type="entry name" value="AA_TRANSFER_CLASS_4"/>
    <property type="match status" value="1"/>
</dbReference>